<reference evidence="9" key="1">
    <citation type="journal article" date="2013" name="Nature">
        <title>Pan genome of the phytoplankton Emiliania underpins its global distribution.</title>
        <authorList>
            <person name="Read B.A."/>
            <person name="Kegel J."/>
            <person name="Klute M.J."/>
            <person name="Kuo A."/>
            <person name="Lefebvre S.C."/>
            <person name="Maumus F."/>
            <person name="Mayer C."/>
            <person name="Miller J."/>
            <person name="Monier A."/>
            <person name="Salamov A."/>
            <person name="Young J."/>
            <person name="Aguilar M."/>
            <person name="Claverie J.M."/>
            <person name="Frickenhaus S."/>
            <person name="Gonzalez K."/>
            <person name="Herman E.K."/>
            <person name="Lin Y.C."/>
            <person name="Napier J."/>
            <person name="Ogata H."/>
            <person name="Sarno A.F."/>
            <person name="Shmutz J."/>
            <person name="Schroeder D."/>
            <person name="de Vargas C."/>
            <person name="Verret F."/>
            <person name="von Dassow P."/>
            <person name="Valentin K."/>
            <person name="Van de Peer Y."/>
            <person name="Wheeler G."/>
            <person name="Dacks J.B."/>
            <person name="Delwiche C.F."/>
            <person name="Dyhrman S.T."/>
            <person name="Glockner G."/>
            <person name="John U."/>
            <person name="Richards T."/>
            <person name="Worden A.Z."/>
            <person name="Zhang X."/>
            <person name="Grigoriev I.V."/>
            <person name="Allen A.E."/>
            <person name="Bidle K."/>
            <person name="Borodovsky M."/>
            <person name="Bowler C."/>
            <person name="Brownlee C."/>
            <person name="Cock J.M."/>
            <person name="Elias M."/>
            <person name="Gladyshev V.N."/>
            <person name="Groth M."/>
            <person name="Guda C."/>
            <person name="Hadaegh A."/>
            <person name="Iglesias-Rodriguez M.D."/>
            <person name="Jenkins J."/>
            <person name="Jones B.M."/>
            <person name="Lawson T."/>
            <person name="Leese F."/>
            <person name="Lindquist E."/>
            <person name="Lobanov A."/>
            <person name="Lomsadze A."/>
            <person name="Malik S.B."/>
            <person name="Marsh M.E."/>
            <person name="Mackinder L."/>
            <person name="Mock T."/>
            <person name="Mueller-Roeber B."/>
            <person name="Pagarete A."/>
            <person name="Parker M."/>
            <person name="Probert I."/>
            <person name="Quesneville H."/>
            <person name="Raines C."/>
            <person name="Rensing S.A."/>
            <person name="Riano-Pachon D.M."/>
            <person name="Richier S."/>
            <person name="Rokitta S."/>
            <person name="Shiraiwa Y."/>
            <person name="Soanes D.M."/>
            <person name="van der Giezen M."/>
            <person name="Wahlund T.M."/>
            <person name="Williams B."/>
            <person name="Wilson W."/>
            <person name="Wolfe G."/>
            <person name="Wurch L.L."/>
        </authorList>
    </citation>
    <scope>NUCLEOTIDE SEQUENCE</scope>
</reference>
<feature type="domain" description="Fatty acid hydroxylase" evidence="7">
    <location>
        <begin position="136"/>
        <end position="267"/>
    </location>
</feature>
<evidence type="ECO:0000256" key="5">
    <source>
        <dbReference type="SAM" id="MobiDB-lite"/>
    </source>
</evidence>
<dbReference type="GO" id="GO:0008610">
    <property type="term" value="P:lipid biosynthetic process"/>
    <property type="evidence" value="ECO:0007669"/>
    <property type="project" value="InterPro"/>
</dbReference>
<dbReference type="OMA" id="NWYNFGF"/>
<comment type="subcellular location">
    <subcellularLocation>
        <location evidence="1">Membrane</location>
    </subcellularLocation>
</comment>
<feature type="transmembrane region" description="Helical" evidence="6">
    <location>
        <begin position="196"/>
        <end position="215"/>
    </location>
</feature>
<keyword evidence="3 6" id="KW-1133">Transmembrane helix</keyword>
<feature type="region of interest" description="Disordered" evidence="5">
    <location>
        <begin position="305"/>
        <end position="324"/>
    </location>
</feature>
<proteinExistence type="predicted"/>
<protein>
    <recommendedName>
        <fullName evidence="7">Fatty acid hydroxylase domain-containing protein</fullName>
    </recommendedName>
</protein>
<dbReference type="RefSeq" id="XP_005778757.1">
    <property type="nucleotide sequence ID" value="XM_005778700.1"/>
</dbReference>
<evidence type="ECO:0000313" key="8">
    <source>
        <dbReference type="EnsemblProtists" id="EOD26328"/>
    </source>
</evidence>
<feature type="transmembrane region" description="Helical" evidence="6">
    <location>
        <begin position="131"/>
        <end position="153"/>
    </location>
</feature>
<dbReference type="eggNOG" id="KOG0872">
    <property type="taxonomic scope" value="Eukaryota"/>
</dbReference>
<organism evidence="8 9">
    <name type="scientific">Emiliania huxleyi (strain CCMP1516)</name>
    <dbReference type="NCBI Taxonomy" id="280463"/>
    <lineage>
        <taxon>Eukaryota</taxon>
        <taxon>Haptista</taxon>
        <taxon>Haptophyta</taxon>
        <taxon>Prymnesiophyceae</taxon>
        <taxon>Isochrysidales</taxon>
        <taxon>Noelaerhabdaceae</taxon>
        <taxon>Emiliania</taxon>
    </lineage>
</organism>
<accession>A0A0D3JS43</accession>
<dbReference type="Proteomes" id="UP000013827">
    <property type="component" value="Unassembled WGS sequence"/>
</dbReference>
<dbReference type="GO" id="GO:0005506">
    <property type="term" value="F:iron ion binding"/>
    <property type="evidence" value="ECO:0007669"/>
    <property type="project" value="InterPro"/>
</dbReference>
<evidence type="ECO:0000256" key="4">
    <source>
        <dbReference type="ARBA" id="ARBA00023136"/>
    </source>
</evidence>
<sequence>MPSHTPLLQVLLGPALLHAGIAPETLSFVFGSEGSLLSDLCGRLVCWCAFYALIHIFYHIFAPGVRAFCERWYPDAPTSAVPQKLVDNMIEVSHAAFPLYVTVPLLTDFFQVKGWSQACGGIDDCGGPARALLGCAAYFLLLEFIIFVDHYYLLHKWSVGKRLGQHAFHHVYKYADQLNAYSGYSFAPQDGWSQGMALPLATLLVPVPIGFVYLMEVLTGLWTLYIHTDLFPLPWPFMGCDYHYIHHRYNWYNFGFMTLLFDSLFRTVKHPRHDALALSRGELPMPKLDLLRSAELSSAILAKRGREALQSDDASESAAARKAE</sequence>
<dbReference type="GeneID" id="17271873"/>
<dbReference type="AlphaFoldDB" id="A0A0D3JS43"/>
<dbReference type="InterPro" id="IPR006694">
    <property type="entry name" value="Fatty_acid_hydroxylase"/>
</dbReference>
<dbReference type="STRING" id="2903.R1CTF4"/>
<evidence type="ECO:0000256" key="1">
    <source>
        <dbReference type="ARBA" id="ARBA00004370"/>
    </source>
</evidence>
<dbReference type="GO" id="GO:0016020">
    <property type="term" value="C:membrane"/>
    <property type="evidence" value="ECO:0007669"/>
    <property type="project" value="UniProtKB-SubCell"/>
</dbReference>
<dbReference type="HOGENOM" id="CLU_859014_0_0_1"/>
<evidence type="ECO:0000256" key="2">
    <source>
        <dbReference type="ARBA" id="ARBA00022692"/>
    </source>
</evidence>
<dbReference type="KEGG" id="ehx:EMIHUDRAFT_435021"/>
<name>A0A0D3JS43_EMIH1</name>
<dbReference type="PANTHER" id="PTHR11863">
    <property type="entry name" value="STEROL DESATURASE"/>
    <property type="match status" value="1"/>
</dbReference>
<dbReference type="EnsemblProtists" id="EOD26328">
    <property type="protein sequence ID" value="EOD26328"/>
    <property type="gene ID" value="EMIHUDRAFT_435021"/>
</dbReference>
<feature type="transmembrane region" description="Helical" evidence="6">
    <location>
        <begin position="37"/>
        <end position="61"/>
    </location>
</feature>
<dbReference type="InterPro" id="IPR050307">
    <property type="entry name" value="Sterol_Desaturase_Related"/>
</dbReference>
<keyword evidence="2 6" id="KW-0812">Transmembrane</keyword>
<keyword evidence="4 6" id="KW-0472">Membrane</keyword>
<evidence type="ECO:0000313" key="9">
    <source>
        <dbReference type="Proteomes" id="UP000013827"/>
    </source>
</evidence>
<evidence type="ECO:0000259" key="7">
    <source>
        <dbReference type="Pfam" id="PF04116"/>
    </source>
</evidence>
<evidence type="ECO:0000256" key="3">
    <source>
        <dbReference type="ARBA" id="ARBA00022989"/>
    </source>
</evidence>
<reference evidence="8" key="2">
    <citation type="submission" date="2024-10" db="UniProtKB">
        <authorList>
            <consortium name="EnsemblProtists"/>
        </authorList>
    </citation>
    <scope>IDENTIFICATION</scope>
</reference>
<keyword evidence="9" id="KW-1185">Reference proteome</keyword>
<dbReference type="PaxDb" id="2903-EOD26328"/>
<dbReference type="Pfam" id="PF04116">
    <property type="entry name" value="FA_hydroxylase"/>
    <property type="match status" value="1"/>
</dbReference>
<dbReference type="GO" id="GO:0016491">
    <property type="term" value="F:oxidoreductase activity"/>
    <property type="evidence" value="ECO:0007669"/>
    <property type="project" value="InterPro"/>
</dbReference>
<evidence type="ECO:0000256" key="6">
    <source>
        <dbReference type="SAM" id="Phobius"/>
    </source>
</evidence>